<feature type="transmembrane region" description="Helical" evidence="5">
    <location>
        <begin position="158"/>
        <end position="180"/>
    </location>
</feature>
<evidence type="ECO:0000313" key="6">
    <source>
        <dbReference type="EMBL" id="KAB2817450.1"/>
    </source>
</evidence>
<feature type="transmembrane region" description="Helical" evidence="5">
    <location>
        <begin position="186"/>
        <end position="204"/>
    </location>
</feature>
<evidence type="ECO:0000256" key="3">
    <source>
        <dbReference type="ARBA" id="ARBA00022989"/>
    </source>
</evidence>
<protein>
    <submittedName>
        <fullName evidence="6">ZIP family metal transporter</fullName>
    </submittedName>
</protein>
<dbReference type="PANTHER" id="PTHR11040:SF198">
    <property type="entry name" value="METAL HOMEOSTASIS FACTOR ATX2"/>
    <property type="match status" value="1"/>
</dbReference>
<reference evidence="6 7" key="1">
    <citation type="submission" date="2019-10" db="EMBL/GenBank/DDBJ databases">
        <title>Genome sequence of Phaeocystidibacter marisrubri JCM30614 (type strain).</title>
        <authorList>
            <person name="Bowman J.P."/>
        </authorList>
    </citation>
    <scope>NUCLEOTIDE SEQUENCE [LARGE SCALE GENOMIC DNA]</scope>
    <source>
        <strain evidence="6 7">JCM 30614</strain>
    </source>
</reference>
<keyword evidence="2 5" id="KW-0812">Transmembrane</keyword>
<feature type="transmembrane region" description="Helical" evidence="5">
    <location>
        <begin position="216"/>
        <end position="231"/>
    </location>
</feature>
<comment type="subcellular location">
    <subcellularLocation>
        <location evidence="1">Membrane</location>
        <topology evidence="1">Multi-pass membrane protein</topology>
    </subcellularLocation>
</comment>
<keyword evidence="3 5" id="KW-1133">Transmembrane helix</keyword>
<accession>A0A6L3ZJZ0</accession>
<feature type="transmembrane region" description="Helical" evidence="5">
    <location>
        <begin position="123"/>
        <end position="146"/>
    </location>
</feature>
<sequence>MTASIIFFLSVWVGVLIAKVIRKQVKVGTSMLLAFSGSFLFSVSVLHLIPELYGHNHSHLPGLLMLAGFISQFLMDFLSRGVEHGHTHSGDVMKGILPIGIFAGLFIHAFMEGLPTFGMNDVSLRGFVIAVALHKIPVAIVLYVLLKEASIPPIRLWLSILAFSLMAPLGSLTISVLPVLQEWTTQISAFVIGIFLHVSTTILYESSKDHKFNVRKLVVVILGALLGWLTITH</sequence>
<dbReference type="RefSeq" id="WP_151692021.1">
    <property type="nucleotide sequence ID" value="NZ_BMGX01000002.1"/>
</dbReference>
<dbReference type="PANTHER" id="PTHR11040">
    <property type="entry name" value="ZINC/IRON TRANSPORTER"/>
    <property type="match status" value="1"/>
</dbReference>
<feature type="transmembrane region" description="Helical" evidence="5">
    <location>
        <begin position="91"/>
        <end position="111"/>
    </location>
</feature>
<gene>
    <name evidence="6" type="ORF">F8C82_03375</name>
</gene>
<feature type="transmembrane region" description="Helical" evidence="5">
    <location>
        <begin position="61"/>
        <end position="79"/>
    </location>
</feature>
<name>A0A6L3ZJZ0_9FLAO</name>
<feature type="transmembrane region" description="Helical" evidence="5">
    <location>
        <begin position="29"/>
        <end position="49"/>
    </location>
</feature>
<keyword evidence="7" id="KW-1185">Reference proteome</keyword>
<dbReference type="GO" id="GO:0016020">
    <property type="term" value="C:membrane"/>
    <property type="evidence" value="ECO:0007669"/>
    <property type="project" value="UniProtKB-SubCell"/>
</dbReference>
<dbReference type="Pfam" id="PF02535">
    <property type="entry name" value="Zip"/>
    <property type="match status" value="1"/>
</dbReference>
<proteinExistence type="predicted"/>
<organism evidence="6 7">
    <name type="scientific">Phaeocystidibacter marisrubri</name>
    <dbReference type="NCBI Taxonomy" id="1577780"/>
    <lineage>
        <taxon>Bacteria</taxon>
        <taxon>Pseudomonadati</taxon>
        <taxon>Bacteroidota</taxon>
        <taxon>Flavobacteriia</taxon>
        <taxon>Flavobacteriales</taxon>
        <taxon>Phaeocystidibacteraceae</taxon>
        <taxon>Phaeocystidibacter</taxon>
    </lineage>
</organism>
<dbReference type="OrthoDB" id="654481at2"/>
<evidence type="ECO:0000256" key="5">
    <source>
        <dbReference type="SAM" id="Phobius"/>
    </source>
</evidence>
<evidence type="ECO:0000256" key="1">
    <source>
        <dbReference type="ARBA" id="ARBA00004141"/>
    </source>
</evidence>
<dbReference type="AlphaFoldDB" id="A0A6L3ZJZ0"/>
<comment type="caution">
    <text evidence="6">The sequence shown here is derived from an EMBL/GenBank/DDBJ whole genome shotgun (WGS) entry which is preliminary data.</text>
</comment>
<dbReference type="EMBL" id="WBVQ01000001">
    <property type="protein sequence ID" value="KAB2817450.1"/>
    <property type="molecule type" value="Genomic_DNA"/>
</dbReference>
<evidence type="ECO:0000256" key="2">
    <source>
        <dbReference type="ARBA" id="ARBA00022692"/>
    </source>
</evidence>
<keyword evidence="4 5" id="KW-0472">Membrane</keyword>
<feature type="transmembrane region" description="Helical" evidence="5">
    <location>
        <begin position="6"/>
        <end position="22"/>
    </location>
</feature>
<evidence type="ECO:0000256" key="4">
    <source>
        <dbReference type="ARBA" id="ARBA00023136"/>
    </source>
</evidence>
<evidence type="ECO:0000313" key="7">
    <source>
        <dbReference type="Proteomes" id="UP000484164"/>
    </source>
</evidence>
<dbReference type="GO" id="GO:0005385">
    <property type="term" value="F:zinc ion transmembrane transporter activity"/>
    <property type="evidence" value="ECO:0007669"/>
    <property type="project" value="TreeGrafter"/>
</dbReference>
<dbReference type="InterPro" id="IPR003689">
    <property type="entry name" value="ZIP"/>
</dbReference>
<dbReference type="Proteomes" id="UP000484164">
    <property type="component" value="Unassembled WGS sequence"/>
</dbReference>